<reference evidence="8 9" key="1">
    <citation type="submission" date="2020-10" db="EMBL/GenBank/DDBJ databases">
        <title>Chromosome-scale genome assembly of the Allis shad, Alosa alosa.</title>
        <authorList>
            <person name="Margot Z."/>
            <person name="Christophe K."/>
            <person name="Cabau C."/>
            <person name="Louis A."/>
            <person name="Berthelot C."/>
            <person name="Parey E."/>
            <person name="Roest Crollius H."/>
            <person name="Montfort J."/>
            <person name="Robinson-Rechavi M."/>
            <person name="Bucao C."/>
            <person name="Bouchez O."/>
            <person name="Gislard M."/>
            <person name="Lluch J."/>
            <person name="Milhes M."/>
            <person name="Lampietro C."/>
            <person name="Lopez Roques C."/>
            <person name="Donnadieu C."/>
            <person name="Braasch I."/>
            <person name="Desvignes T."/>
            <person name="Postlethwait J."/>
            <person name="Bobe J."/>
            <person name="Guiguen Y."/>
        </authorList>
    </citation>
    <scope>NUCLEOTIDE SEQUENCE [LARGE SCALE GENOMIC DNA]</scope>
    <source>
        <strain evidence="8">M-15738</strain>
        <tissue evidence="8">Blood</tissue>
    </source>
</reference>
<evidence type="ECO:0000313" key="8">
    <source>
        <dbReference type="EMBL" id="KAG5286282.1"/>
    </source>
</evidence>
<proteinExistence type="predicted"/>
<keyword evidence="5" id="KW-1133">Transmembrane helix</keyword>
<dbReference type="SUPFAM" id="SSF48726">
    <property type="entry name" value="Immunoglobulin"/>
    <property type="match status" value="1"/>
</dbReference>
<evidence type="ECO:0000313" key="9">
    <source>
        <dbReference type="Proteomes" id="UP000823561"/>
    </source>
</evidence>
<keyword evidence="2 6" id="KW-0732">Signal</keyword>
<dbReference type="Pfam" id="PF07686">
    <property type="entry name" value="V-set"/>
    <property type="match status" value="1"/>
</dbReference>
<feature type="chain" id="PRO_5043719828" description="Ig-like domain-containing protein" evidence="6">
    <location>
        <begin position="20"/>
        <end position="287"/>
    </location>
</feature>
<dbReference type="Gene3D" id="2.60.40.10">
    <property type="entry name" value="Immunoglobulins"/>
    <property type="match status" value="1"/>
</dbReference>
<evidence type="ECO:0000256" key="4">
    <source>
        <dbReference type="ARBA" id="ARBA00023180"/>
    </source>
</evidence>
<evidence type="ECO:0000256" key="1">
    <source>
        <dbReference type="ARBA" id="ARBA00004370"/>
    </source>
</evidence>
<gene>
    <name evidence="8" type="ORF">AALO_G00013110</name>
</gene>
<evidence type="ECO:0000256" key="3">
    <source>
        <dbReference type="ARBA" id="ARBA00023136"/>
    </source>
</evidence>
<keyword evidence="3 5" id="KW-0472">Membrane</keyword>
<dbReference type="InterPro" id="IPR007110">
    <property type="entry name" value="Ig-like_dom"/>
</dbReference>
<name>A0AAV6HLG1_9TELE</name>
<dbReference type="InterPro" id="IPR013783">
    <property type="entry name" value="Ig-like_fold"/>
</dbReference>
<protein>
    <recommendedName>
        <fullName evidence="7">Ig-like domain-containing protein</fullName>
    </recommendedName>
</protein>
<comment type="caution">
    <text evidence="8">The sequence shown here is derived from an EMBL/GenBank/DDBJ whole genome shotgun (WGS) entry which is preliminary data.</text>
</comment>
<dbReference type="InterPro" id="IPR013106">
    <property type="entry name" value="Ig_V-set"/>
</dbReference>
<feature type="transmembrane region" description="Helical" evidence="5">
    <location>
        <begin position="210"/>
        <end position="232"/>
    </location>
</feature>
<dbReference type="InterPro" id="IPR036179">
    <property type="entry name" value="Ig-like_dom_sf"/>
</dbReference>
<dbReference type="InterPro" id="IPR015631">
    <property type="entry name" value="CD2/SLAM_rcpt"/>
</dbReference>
<dbReference type="GO" id="GO:0016020">
    <property type="term" value="C:membrane"/>
    <property type="evidence" value="ECO:0007669"/>
    <property type="project" value="UniProtKB-SubCell"/>
</dbReference>
<keyword evidence="4" id="KW-0325">Glycoprotein</keyword>
<evidence type="ECO:0000256" key="5">
    <source>
        <dbReference type="SAM" id="Phobius"/>
    </source>
</evidence>
<dbReference type="Proteomes" id="UP000823561">
    <property type="component" value="Chromosome 1"/>
</dbReference>
<feature type="signal peptide" evidence="6">
    <location>
        <begin position="1"/>
        <end position="19"/>
    </location>
</feature>
<sequence>MRSPWFLVVQAVFLHHTAGSPDSVFRQTGGSVTMEFQQHQQLERESIDFIQWHFGQHKIMKYVPHKDTLTVFTHKDRVVFNKGTFSLELKNLHKNDSGLYRGEISAETEVQAEFHLFVQVSAPVLTILSQMSSSDLCNVTLTCRVRNLSLNISCSNNICWPEEEASPDSTFTLFVTDDTITCNHSNQVSWRNATRKIKTLCDQTVRVFEIGTVILLIVLCVFVLVVPAIVLVHWIKRRQKAAEADIQSEYASVQTPLPPHSADPTVYSTVQAASAVESPYSQVQETE</sequence>
<evidence type="ECO:0000256" key="2">
    <source>
        <dbReference type="ARBA" id="ARBA00022729"/>
    </source>
</evidence>
<keyword evidence="5" id="KW-0812">Transmembrane</keyword>
<comment type="subcellular location">
    <subcellularLocation>
        <location evidence="1">Membrane</location>
    </subcellularLocation>
</comment>
<dbReference type="PANTHER" id="PTHR12080:SF56">
    <property type="entry name" value="NATURAL KILLER CELL RECEPTOR 2B4"/>
    <property type="match status" value="1"/>
</dbReference>
<feature type="domain" description="Ig-like" evidence="7">
    <location>
        <begin position="123"/>
        <end position="198"/>
    </location>
</feature>
<organism evidence="8 9">
    <name type="scientific">Alosa alosa</name>
    <name type="common">allis shad</name>
    <dbReference type="NCBI Taxonomy" id="278164"/>
    <lineage>
        <taxon>Eukaryota</taxon>
        <taxon>Metazoa</taxon>
        <taxon>Chordata</taxon>
        <taxon>Craniata</taxon>
        <taxon>Vertebrata</taxon>
        <taxon>Euteleostomi</taxon>
        <taxon>Actinopterygii</taxon>
        <taxon>Neopterygii</taxon>
        <taxon>Teleostei</taxon>
        <taxon>Clupei</taxon>
        <taxon>Clupeiformes</taxon>
        <taxon>Clupeoidei</taxon>
        <taxon>Clupeidae</taxon>
        <taxon>Alosa</taxon>
    </lineage>
</organism>
<dbReference type="PROSITE" id="PS50835">
    <property type="entry name" value="IG_LIKE"/>
    <property type="match status" value="1"/>
</dbReference>
<evidence type="ECO:0000259" key="7">
    <source>
        <dbReference type="PROSITE" id="PS50835"/>
    </source>
</evidence>
<evidence type="ECO:0000256" key="6">
    <source>
        <dbReference type="SAM" id="SignalP"/>
    </source>
</evidence>
<accession>A0AAV6HLG1</accession>
<dbReference type="AlphaFoldDB" id="A0AAV6HLG1"/>
<dbReference type="EMBL" id="JADWDJ010000001">
    <property type="protein sequence ID" value="KAG5286282.1"/>
    <property type="molecule type" value="Genomic_DNA"/>
</dbReference>
<keyword evidence="9" id="KW-1185">Reference proteome</keyword>
<dbReference type="PANTHER" id="PTHR12080">
    <property type="entry name" value="SIGNALING LYMPHOCYTIC ACTIVATION MOLECULE"/>
    <property type="match status" value="1"/>
</dbReference>